<comment type="caution">
    <text evidence="2">The sequence shown here is derived from an EMBL/GenBank/DDBJ whole genome shotgun (WGS) entry which is preliminary data.</text>
</comment>
<evidence type="ECO:0000313" key="2">
    <source>
        <dbReference type="EMBL" id="TDR85483.1"/>
    </source>
</evidence>
<dbReference type="PANTHER" id="PTHR36513">
    <property type="entry name" value="ABC TRANSMEMBRANE TYPE-1 DOMAIN-CONTAINING PROTEIN"/>
    <property type="match status" value="1"/>
</dbReference>
<feature type="chain" id="PRO_5020949920" evidence="1">
    <location>
        <begin position="21"/>
        <end position="359"/>
    </location>
</feature>
<dbReference type="InterPro" id="IPR014586">
    <property type="entry name" value="UCP033909"/>
</dbReference>
<name>A0A4R7BKC6_9HYPH</name>
<reference evidence="2 3" key="1">
    <citation type="submission" date="2019-03" db="EMBL/GenBank/DDBJ databases">
        <title>Genomic Encyclopedia of Type Strains, Phase IV (KMG-IV): sequencing the most valuable type-strain genomes for metagenomic binning, comparative biology and taxonomic classification.</title>
        <authorList>
            <person name="Goeker M."/>
        </authorList>
    </citation>
    <scope>NUCLEOTIDE SEQUENCE [LARGE SCALE GENOMIC DNA]</scope>
    <source>
        <strain evidence="2 3">DSM 25903</strain>
    </source>
</reference>
<evidence type="ECO:0000313" key="3">
    <source>
        <dbReference type="Proteomes" id="UP000295122"/>
    </source>
</evidence>
<dbReference type="Proteomes" id="UP000295122">
    <property type="component" value="Unassembled WGS sequence"/>
</dbReference>
<dbReference type="PANTHER" id="PTHR36513:SF1">
    <property type="entry name" value="TRANSMEMBRANE PROTEIN"/>
    <property type="match status" value="1"/>
</dbReference>
<organism evidence="2 3">
    <name type="scientific">Enterovirga rhinocerotis</name>
    <dbReference type="NCBI Taxonomy" id="1339210"/>
    <lineage>
        <taxon>Bacteria</taxon>
        <taxon>Pseudomonadati</taxon>
        <taxon>Pseudomonadota</taxon>
        <taxon>Alphaproteobacteria</taxon>
        <taxon>Hyphomicrobiales</taxon>
        <taxon>Methylobacteriaceae</taxon>
        <taxon>Enterovirga</taxon>
    </lineage>
</organism>
<dbReference type="PIRSF" id="PIRSF033909">
    <property type="entry name" value="UCP033909"/>
    <property type="match status" value="1"/>
</dbReference>
<keyword evidence="1" id="KW-0732">Signal</keyword>
<dbReference type="InterPro" id="IPR029058">
    <property type="entry name" value="AB_hydrolase_fold"/>
</dbReference>
<gene>
    <name evidence="2" type="ORF">EV668_4605</name>
</gene>
<accession>A0A4R7BKC6</accession>
<dbReference type="Gene3D" id="3.40.50.1820">
    <property type="entry name" value="alpha/beta hydrolase"/>
    <property type="match status" value="1"/>
</dbReference>
<dbReference type="SUPFAM" id="SSF53474">
    <property type="entry name" value="alpha/beta-Hydrolases"/>
    <property type="match status" value="1"/>
</dbReference>
<dbReference type="Pfam" id="PF05990">
    <property type="entry name" value="DUF900"/>
    <property type="match status" value="1"/>
</dbReference>
<dbReference type="PROSITE" id="PS51257">
    <property type="entry name" value="PROKAR_LIPOPROTEIN"/>
    <property type="match status" value="1"/>
</dbReference>
<dbReference type="AlphaFoldDB" id="A0A4R7BKC6"/>
<dbReference type="RefSeq" id="WP_245513375.1">
    <property type="nucleotide sequence ID" value="NZ_SNZR01000017.1"/>
</dbReference>
<proteinExistence type="predicted"/>
<feature type="signal peptide" evidence="1">
    <location>
        <begin position="1"/>
        <end position="20"/>
    </location>
</feature>
<sequence length="359" mass="38312">MKRVASILLLLVLAACGARPGPEALQASGTVPGAKLVTVYVTTSRGHDPGSLGFNNDRARKLSYAEFTISIPPGHQPGQIEWQEGPADPARFFTTVSSRTLDRATFEARLAAQQKKAAVFVHGFNTNFQEAVFRLAQMAADSGIQAVPVLYSWPSAGAVSAYVADRDAVTTSRDSLAEVLTMVSARREALVLAHSMGAWLTMETLRQLRLTGKNAVLNRLKVALAAPDIDVDVFRSQLATIKRMPQTMVVMVSPDDSALAISSRIAGSRTRLGALDIRDPRVVQTAIAANVQIVDISSVQSLDFAGHNRFVEFAMMHARGGTGEGAIGVRKAGAFVFNTIGDTLSTPFNVIGKVVGGEH</sequence>
<keyword evidence="3" id="KW-1185">Reference proteome</keyword>
<evidence type="ECO:0000256" key="1">
    <source>
        <dbReference type="SAM" id="SignalP"/>
    </source>
</evidence>
<dbReference type="InterPro" id="IPR010297">
    <property type="entry name" value="DUF900_hydrolase"/>
</dbReference>
<protein>
    <submittedName>
        <fullName evidence="2">Esterase/lipase superfamily enzyme</fullName>
    </submittedName>
</protein>
<dbReference type="EMBL" id="SNZR01000017">
    <property type="protein sequence ID" value="TDR85483.1"/>
    <property type="molecule type" value="Genomic_DNA"/>
</dbReference>